<feature type="transmembrane region" description="Helical" evidence="6">
    <location>
        <begin position="44"/>
        <end position="65"/>
    </location>
</feature>
<feature type="domain" description="Cardiolipin synthase N-terminal" evidence="7">
    <location>
        <begin position="26"/>
        <end position="67"/>
    </location>
</feature>
<dbReference type="AlphaFoldDB" id="A0A2W7I0K2"/>
<keyword evidence="4 6" id="KW-1133">Transmembrane helix</keyword>
<evidence type="ECO:0000256" key="3">
    <source>
        <dbReference type="ARBA" id="ARBA00022692"/>
    </source>
</evidence>
<name>A0A2W7I0K2_9FLAO</name>
<evidence type="ECO:0000259" key="7">
    <source>
        <dbReference type="Pfam" id="PF13396"/>
    </source>
</evidence>
<evidence type="ECO:0000256" key="6">
    <source>
        <dbReference type="SAM" id="Phobius"/>
    </source>
</evidence>
<dbReference type="InterPro" id="IPR027379">
    <property type="entry name" value="CLS_N"/>
</dbReference>
<keyword evidence="9" id="KW-1185">Reference proteome</keyword>
<reference evidence="8 9" key="1">
    <citation type="submission" date="2018-06" db="EMBL/GenBank/DDBJ databases">
        <title>Genomic Encyclopedia of Archaeal and Bacterial Type Strains, Phase II (KMG-II): from individual species to whole genera.</title>
        <authorList>
            <person name="Goeker M."/>
        </authorList>
    </citation>
    <scope>NUCLEOTIDE SEQUENCE [LARGE SCALE GENOMIC DNA]</scope>
    <source>
        <strain evidence="8 9">DSM 15361</strain>
    </source>
</reference>
<sequence>MIYIGMEIIGIWQTILIVLLIVGFLLPVIALIDILKSDFKGNDKIIWVLVVLFLNLIGTLLYFSIGRKQKITSAN</sequence>
<protein>
    <submittedName>
        <fullName evidence="8">Phospholipase D-like protein</fullName>
    </submittedName>
</protein>
<keyword evidence="2" id="KW-1003">Cell membrane</keyword>
<comment type="subcellular location">
    <subcellularLocation>
        <location evidence="1">Cell membrane</location>
        <topology evidence="1">Multi-pass membrane protein</topology>
    </subcellularLocation>
</comment>
<evidence type="ECO:0000256" key="2">
    <source>
        <dbReference type="ARBA" id="ARBA00022475"/>
    </source>
</evidence>
<evidence type="ECO:0000256" key="4">
    <source>
        <dbReference type="ARBA" id="ARBA00022989"/>
    </source>
</evidence>
<evidence type="ECO:0000256" key="1">
    <source>
        <dbReference type="ARBA" id="ARBA00004651"/>
    </source>
</evidence>
<accession>A0A2W7I0K2</accession>
<gene>
    <name evidence="8" type="ORF">LX95_01504</name>
</gene>
<dbReference type="Pfam" id="PF13396">
    <property type="entry name" value="PLDc_N"/>
    <property type="match status" value="1"/>
</dbReference>
<proteinExistence type="predicted"/>
<comment type="caution">
    <text evidence="8">The sequence shown here is derived from an EMBL/GenBank/DDBJ whole genome shotgun (WGS) entry which is preliminary data.</text>
</comment>
<keyword evidence="3 6" id="KW-0812">Transmembrane</keyword>
<feature type="transmembrane region" description="Helical" evidence="6">
    <location>
        <begin position="12"/>
        <end position="32"/>
    </location>
</feature>
<dbReference type="RefSeq" id="WP_111540830.1">
    <property type="nucleotide sequence ID" value="NZ_QKYV01000004.1"/>
</dbReference>
<evidence type="ECO:0000313" key="9">
    <source>
        <dbReference type="Proteomes" id="UP000249542"/>
    </source>
</evidence>
<evidence type="ECO:0000256" key="5">
    <source>
        <dbReference type="ARBA" id="ARBA00023136"/>
    </source>
</evidence>
<keyword evidence="5 6" id="KW-0472">Membrane</keyword>
<dbReference type="EMBL" id="QKYV01000004">
    <property type="protein sequence ID" value="PZW40441.1"/>
    <property type="molecule type" value="Genomic_DNA"/>
</dbReference>
<evidence type="ECO:0000313" key="8">
    <source>
        <dbReference type="EMBL" id="PZW40441.1"/>
    </source>
</evidence>
<dbReference type="Proteomes" id="UP000249542">
    <property type="component" value="Unassembled WGS sequence"/>
</dbReference>
<dbReference type="GO" id="GO:0005886">
    <property type="term" value="C:plasma membrane"/>
    <property type="evidence" value="ECO:0007669"/>
    <property type="project" value="UniProtKB-SubCell"/>
</dbReference>
<organism evidence="8 9">
    <name type="scientific">Mesonia algae</name>
    <dbReference type="NCBI Taxonomy" id="213248"/>
    <lineage>
        <taxon>Bacteria</taxon>
        <taxon>Pseudomonadati</taxon>
        <taxon>Bacteroidota</taxon>
        <taxon>Flavobacteriia</taxon>
        <taxon>Flavobacteriales</taxon>
        <taxon>Flavobacteriaceae</taxon>
        <taxon>Mesonia</taxon>
    </lineage>
</organism>